<dbReference type="eggNOG" id="COG0484">
    <property type="taxonomic scope" value="Bacteria"/>
</dbReference>
<keyword evidence="2" id="KW-0812">Transmembrane</keyword>
<dbReference type="PANTHER" id="PTHR43096">
    <property type="entry name" value="DNAJ HOMOLOG 1, MITOCHONDRIAL-RELATED"/>
    <property type="match status" value="1"/>
</dbReference>
<dbReference type="InterPro" id="IPR036869">
    <property type="entry name" value="J_dom_sf"/>
</dbReference>
<dbReference type="EMBL" id="ALWO02000010">
    <property type="protein sequence ID" value="EOZ99855.1"/>
    <property type="molecule type" value="Genomic_DNA"/>
</dbReference>
<evidence type="ECO:0000313" key="5">
    <source>
        <dbReference type="Proteomes" id="UP000006073"/>
    </source>
</evidence>
<name>S2DRE3_INDAL</name>
<dbReference type="GO" id="GO:0042026">
    <property type="term" value="P:protein refolding"/>
    <property type="evidence" value="ECO:0007669"/>
    <property type="project" value="TreeGrafter"/>
</dbReference>
<dbReference type="RefSeq" id="WP_009036393.1">
    <property type="nucleotide sequence ID" value="NZ_ALWO02000010.1"/>
</dbReference>
<evidence type="ECO:0000256" key="1">
    <source>
        <dbReference type="ARBA" id="ARBA00023186"/>
    </source>
</evidence>
<comment type="caution">
    <text evidence="4">The sequence shown here is derived from an EMBL/GenBank/DDBJ whole genome shotgun (WGS) entry which is preliminary data.</text>
</comment>
<dbReference type="SUPFAM" id="SSF46565">
    <property type="entry name" value="Chaperone J-domain"/>
    <property type="match status" value="1"/>
</dbReference>
<organism evidence="4 5">
    <name type="scientific">Indibacter alkaliphilus (strain CCUG 57479 / KCTC 22604 / LW1)</name>
    <dbReference type="NCBI Taxonomy" id="1189612"/>
    <lineage>
        <taxon>Bacteria</taxon>
        <taxon>Pseudomonadati</taxon>
        <taxon>Bacteroidota</taxon>
        <taxon>Cytophagia</taxon>
        <taxon>Cytophagales</taxon>
        <taxon>Cyclobacteriaceae</taxon>
    </lineage>
</organism>
<dbReference type="GO" id="GO:0005737">
    <property type="term" value="C:cytoplasm"/>
    <property type="evidence" value="ECO:0007669"/>
    <property type="project" value="TreeGrafter"/>
</dbReference>
<dbReference type="STRING" id="1189612.A33Q_0274"/>
<protein>
    <submittedName>
        <fullName evidence="4">Heat shock protein</fullName>
    </submittedName>
</protein>
<dbReference type="CDD" id="cd06257">
    <property type="entry name" value="DnaJ"/>
    <property type="match status" value="1"/>
</dbReference>
<gene>
    <name evidence="4" type="ORF">A33Q_0274</name>
</gene>
<keyword evidence="4" id="KW-0346">Stress response</keyword>
<dbReference type="OrthoDB" id="1495940at2"/>
<feature type="transmembrane region" description="Helical" evidence="2">
    <location>
        <begin position="258"/>
        <end position="276"/>
    </location>
</feature>
<evidence type="ECO:0000256" key="2">
    <source>
        <dbReference type="SAM" id="Phobius"/>
    </source>
</evidence>
<feature type="transmembrane region" description="Helical" evidence="2">
    <location>
        <begin position="288"/>
        <end position="306"/>
    </location>
</feature>
<evidence type="ECO:0000313" key="4">
    <source>
        <dbReference type="EMBL" id="EOZ99855.1"/>
    </source>
</evidence>
<dbReference type="PRINTS" id="PR00625">
    <property type="entry name" value="JDOMAIN"/>
</dbReference>
<dbReference type="Proteomes" id="UP000006073">
    <property type="component" value="Unassembled WGS sequence"/>
</dbReference>
<accession>S2DRE3</accession>
<dbReference type="Gene3D" id="1.10.287.110">
    <property type="entry name" value="DnaJ domain"/>
    <property type="match status" value="1"/>
</dbReference>
<evidence type="ECO:0000259" key="3">
    <source>
        <dbReference type="PROSITE" id="PS50076"/>
    </source>
</evidence>
<dbReference type="SMART" id="SM00271">
    <property type="entry name" value="DnaJ"/>
    <property type="match status" value="1"/>
</dbReference>
<proteinExistence type="predicted"/>
<dbReference type="Pfam" id="PF00226">
    <property type="entry name" value="DnaJ"/>
    <property type="match status" value="1"/>
</dbReference>
<reference evidence="4 5" key="1">
    <citation type="journal article" date="2013" name="Genome Announc.">
        <title>Draft Genome Sequence of Indibacter alkaliphilus Strain LW1T, Isolated from Lonar Lake, a Haloalkaline Lake in the Buldana District of Maharashtra, India.</title>
        <authorList>
            <person name="Singh A."/>
            <person name="Kumar Jangir P."/>
            <person name="Sharma R."/>
            <person name="Singh A."/>
            <person name="Kumar Pinnaka A."/>
            <person name="Shivaji S."/>
        </authorList>
    </citation>
    <scope>NUCLEOTIDE SEQUENCE [LARGE SCALE GENOMIC DNA]</scope>
    <source>
        <strain evidence="5">CCUG 57479 / KCTC 22604 / LW1</strain>
    </source>
</reference>
<sequence length="309" mass="36037">MNYYESLELNKDANEEEIKASFHKLYKDYRNNSTLSEEEKRDFFSQLIEAYETLSNPEKRKLYDLEDYNSIITDYNEDKYPSIKLFEIDTESRKEKLEIIVSWETSNADHVEISPFGEMIPNGRGVFSLEEFKIPNDEIVITAINKTQNLVIKKKKELDYNSYNRNSGFEKTEGKKLELNENNYDLFCQSCGNNLKRHHLYCGKCGNENPNTNLEKIKSDLANSKQIRKKVNKVFWILFFTHGILEMILGGSFKPSAFLPPSINVLFSYLIVGIVLKYRSGININRLVILVYLIVLITRILIIGFYPDL</sequence>
<keyword evidence="2" id="KW-1133">Transmembrane helix</keyword>
<dbReference type="GO" id="GO:0051082">
    <property type="term" value="F:unfolded protein binding"/>
    <property type="evidence" value="ECO:0007669"/>
    <property type="project" value="TreeGrafter"/>
</dbReference>
<dbReference type="AlphaFoldDB" id="S2DRE3"/>
<dbReference type="PANTHER" id="PTHR43096:SF52">
    <property type="entry name" value="DNAJ HOMOLOG 1, MITOCHONDRIAL-RELATED"/>
    <property type="match status" value="1"/>
</dbReference>
<dbReference type="PROSITE" id="PS50076">
    <property type="entry name" value="DNAJ_2"/>
    <property type="match status" value="1"/>
</dbReference>
<keyword evidence="2" id="KW-0472">Membrane</keyword>
<feature type="transmembrane region" description="Helical" evidence="2">
    <location>
        <begin position="234"/>
        <end position="252"/>
    </location>
</feature>
<keyword evidence="1" id="KW-0143">Chaperone</keyword>
<dbReference type="InterPro" id="IPR001623">
    <property type="entry name" value="DnaJ_domain"/>
</dbReference>
<feature type="domain" description="J" evidence="3">
    <location>
        <begin position="2"/>
        <end position="67"/>
    </location>
</feature>
<keyword evidence="5" id="KW-1185">Reference proteome</keyword>